<gene>
    <name evidence="1" type="ORF">WJX74_005485</name>
</gene>
<evidence type="ECO:0000313" key="1">
    <source>
        <dbReference type="EMBL" id="KAK9824910.1"/>
    </source>
</evidence>
<protein>
    <submittedName>
        <fullName evidence="1">Uncharacterized protein</fullName>
    </submittedName>
</protein>
<dbReference type="Proteomes" id="UP001438707">
    <property type="component" value="Unassembled WGS sequence"/>
</dbReference>
<dbReference type="AlphaFoldDB" id="A0AAW1QTU5"/>
<dbReference type="GO" id="GO:0005737">
    <property type="term" value="C:cytoplasm"/>
    <property type="evidence" value="ECO:0007669"/>
    <property type="project" value="TreeGrafter"/>
</dbReference>
<dbReference type="GO" id="GO:0006044">
    <property type="term" value="P:N-acetylglucosamine metabolic process"/>
    <property type="evidence" value="ECO:0007669"/>
    <property type="project" value="TreeGrafter"/>
</dbReference>
<organism evidence="1 2">
    <name type="scientific">Apatococcus lobatus</name>
    <dbReference type="NCBI Taxonomy" id="904363"/>
    <lineage>
        <taxon>Eukaryota</taxon>
        <taxon>Viridiplantae</taxon>
        <taxon>Chlorophyta</taxon>
        <taxon>core chlorophytes</taxon>
        <taxon>Trebouxiophyceae</taxon>
        <taxon>Chlorellales</taxon>
        <taxon>Chlorellaceae</taxon>
        <taxon>Apatococcus</taxon>
    </lineage>
</organism>
<dbReference type="InterPro" id="IPR022036">
    <property type="entry name" value="DUF3605"/>
</dbReference>
<comment type="caution">
    <text evidence="1">The sequence shown here is derived from an EMBL/GenBank/DDBJ whole genome shotgun (WGS) entry which is preliminary data.</text>
</comment>
<name>A0AAW1QTU5_9CHLO</name>
<dbReference type="Pfam" id="PF12239">
    <property type="entry name" value="DUF3605"/>
    <property type="match status" value="1"/>
</dbReference>
<dbReference type="PANTHER" id="PTHR35020">
    <property type="entry name" value="N-ACETYLGLUCOSAMINE-INDUCED PROTEIN 1"/>
    <property type="match status" value="1"/>
</dbReference>
<proteinExistence type="predicted"/>
<reference evidence="1 2" key="1">
    <citation type="journal article" date="2024" name="Nat. Commun.">
        <title>Phylogenomics reveals the evolutionary origins of lichenization in chlorophyte algae.</title>
        <authorList>
            <person name="Puginier C."/>
            <person name="Libourel C."/>
            <person name="Otte J."/>
            <person name="Skaloud P."/>
            <person name="Haon M."/>
            <person name="Grisel S."/>
            <person name="Petersen M."/>
            <person name="Berrin J.G."/>
            <person name="Delaux P.M."/>
            <person name="Dal Grande F."/>
            <person name="Keller J."/>
        </authorList>
    </citation>
    <scope>NUCLEOTIDE SEQUENCE [LARGE SCALE GENOMIC DNA]</scope>
    <source>
        <strain evidence="1 2">SAG 2145</strain>
    </source>
</reference>
<keyword evidence="2" id="KW-1185">Reference proteome</keyword>
<accession>A0AAW1QTU5</accession>
<sequence length="192" mass="22112">MPSERIDYSEVERILENNLKDEFYKLDGIPGHRLDKASFAEVQAAVAEGGVEGIGKMARRPEQSVEYYAFRRKMLKQYRSMADLVQISKLQYPSEKGQDGRLQAVLTPESKAEQRTYWLENDFGYSLEDGLEHHLLWSTQPLSESRMTQLIDENRKGYEYVKFVNPEVLMSIPGVWHAHVMSRPLLSPQGTS</sequence>
<dbReference type="EMBL" id="JALJOS010000027">
    <property type="protein sequence ID" value="KAK9824910.1"/>
    <property type="molecule type" value="Genomic_DNA"/>
</dbReference>
<dbReference type="PANTHER" id="PTHR35020:SF2">
    <property type="entry name" value="N-ACETYLGLUCOSAMINE-INDUCED PROTEIN 1"/>
    <property type="match status" value="1"/>
</dbReference>
<evidence type="ECO:0000313" key="2">
    <source>
        <dbReference type="Proteomes" id="UP001438707"/>
    </source>
</evidence>